<dbReference type="GO" id="GO:0006915">
    <property type="term" value="P:apoptotic process"/>
    <property type="evidence" value="ECO:0007669"/>
    <property type="project" value="UniProtKB-KW"/>
</dbReference>
<dbReference type="Pfam" id="PF00619">
    <property type="entry name" value="CARD"/>
    <property type="match status" value="1"/>
</dbReference>
<dbReference type="GO" id="GO:0042981">
    <property type="term" value="P:regulation of apoptotic process"/>
    <property type="evidence" value="ECO:0007669"/>
    <property type="project" value="InterPro"/>
</dbReference>
<dbReference type="InterPro" id="IPR036388">
    <property type="entry name" value="WH-like_DNA-bd_sf"/>
</dbReference>
<feature type="domain" description="CARD" evidence="4">
    <location>
        <begin position="1"/>
        <end position="78"/>
    </location>
</feature>
<evidence type="ECO:0000313" key="5">
    <source>
        <dbReference type="EMBL" id="CAL1685278.1"/>
    </source>
</evidence>
<dbReference type="SMART" id="SM00320">
    <property type="entry name" value="WD40"/>
    <property type="match status" value="7"/>
</dbReference>
<dbReference type="Gene3D" id="2.130.10.10">
    <property type="entry name" value="YVTN repeat-like/Quinoprotein amine dehydrogenase"/>
    <property type="match status" value="3"/>
</dbReference>
<dbReference type="InterPro" id="IPR001315">
    <property type="entry name" value="CARD"/>
</dbReference>
<proteinExistence type="predicted"/>
<dbReference type="PANTHER" id="PTHR22845:SF5">
    <property type="entry name" value="APOPTOTIC PROTEASE-ACTIVATING FACTOR 1"/>
    <property type="match status" value="1"/>
</dbReference>
<dbReference type="PRINTS" id="PR00364">
    <property type="entry name" value="DISEASERSIST"/>
</dbReference>
<dbReference type="SUPFAM" id="SSF50978">
    <property type="entry name" value="WD40 repeat-like"/>
    <property type="match status" value="1"/>
</dbReference>
<dbReference type="SUPFAM" id="SSF82171">
    <property type="entry name" value="DPP6 N-terminal domain-like"/>
    <property type="match status" value="1"/>
</dbReference>
<keyword evidence="3" id="KW-0677">Repeat</keyword>
<dbReference type="InterPro" id="IPR015943">
    <property type="entry name" value="WD40/YVTN_repeat-like_dom_sf"/>
</dbReference>
<dbReference type="Proteomes" id="UP001497644">
    <property type="component" value="Chromosome 6"/>
</dbReference>
<dbReference type="Gene3D" id="3.40.50.300">
    <property type="entry name" value="P-loop containing nucleotide triphosphate hydrolases"/>
    <property type="match status" value="1"/>
</dbReference>
<dbReference type="Gene3D" id="1.10.10.10">
    <property type="entry name" value="Winged helix-like DNA-binding domain superfamily/Winged helix DNA-binding domain"/>
    <property type="match status" value="1"/>
</dbReference>
<dbReference type="SUPFAM" id="SSF52540">
    <property type="entry name" value="P-loop containing nucleoside triphosphate hydrolases"/>
    <property type="match status" value="1"/>
</dbReference>
<dbReference type="Pfam" id="PF17908">
    <property type="entry name" value="APAF1_C"/>
    <property type="match status" value="1"/>
</dbReference>
<evidence type="ECO:0000256" key="1">
    <source>
        <dbReference type="ARBA" id="ARBA00022574"/>
    </source>
</evidence>
<evidence type="ECO:0000256" key="2">
    <source>
        <dbReference type="ARBA" id="ARBA00022703"/>
    </source>
</evidence>
<dbReference type="Gene3D" id="1.25.40.370">
    <property type="match status" value="1"/>
</dbReference>
<keyword evidence="1" id="KW-0853">WD repeat</keyword>
<dbReference type="SUPFAM" id="SSF47986">
    <property type="entry name" value="DEATH domain"/>
    <property type="match status" value="1"/>
</dbReference>
<dbReference type="Gene3D" id="1.10.533.10">
    <property type="entry name" value="Death Domain, Fas"/>
    <property type="match status" value="1"/>
</dbReference>
<dbReference type="Pfam" id="PF00931">
    <property type="entry name" value="NB-ARC"/>
    <property type="match status" value="1"/>
</dbReference>
<dbReference type="Gene3D" id="1.10.8.430">
    <property type="entry name" value="Helical domain of apoptotic protease-activating factors"/>
    <property type="match status" value="1"/>
</dbReference>
<accession>A0AAV2P024</accession>
<evidence type="ECO:0000259" key="4">
    <source>
        <dbReference type="PROSITE" id="PS50209"/>
    </source>
</evidence>
<dbReference type="PROSITE" id="PS50209">
    <property type="entry name" value="CARD"/>
    <property type="match status" value="1"/>
</dbReference>
<reference evidence="5" key="1">
    <citation type="submission" date="2024-04" db="EMBL/GenBank/DDBJ databases">
        <authorList>
            <consortium name="Molecular Ecology Group"/>
        </authorList>
    </citation>
    <scope>NUCLEOTIDE SEQUENCE</scope>
</reference>
<dbReference type="GO" id="GO:0043531">
    <property type="term" value="F:ADP binding"/>
    <property type="evidence" value="ECO:0007669"/>
    <property type="project" value="InterPro"/>
</dbReference>
<dbReference type="PANTHER" id="PTHR22845">
    <property type="entry name" value="APOPTOTIC PROTEASE-ACTIVATING FACTOR 1"/>
    <property type="match status" value="1"/>
</dbReference>
<dbReference type="InterPro" id="IPR036322">
    <property type="entry name" value="WD40_repeat_dom_sf"/>
</dbReference>
<keyword evidence="2" id="KW-0053">Apoptosis</keyword>
<dbReference type="EMBL" id="OZ034829">
    <property type="protein sequence ID" value="CAL1685278.1"/>
    <property type="molecule type" value="Genomic_DNA"/>
</dbReference>
<keyword evidence="6" id="KW-1185">Reference proteome</keyword>
<evidence type="ECO:0000313" key="6">
    <source>
        <dbReference type="Proteomes" id="UP001497644"/>
    </source>
</evidence>
<dbReference type="InterPro" id="IPR042197">
    <property type="entry name" value="Apaf_helical"/>
</dbReference>
<dbReference type="GO" id="GO:0005829">
    <property type="term" value="C:cytosol"/>
    <property type="evidence" value="ECO:0007669"/>
    <property type="project" value="UniProtKB-ARBA"/>
</dbReference>
<name>A0AAV2P024_9HYME</name>
<dbReference type="InterPro" id="IPR041452">
    <property type="entry name" value="APAF1_C"/>
</dbReference>
<gene>
    <name evidence="5" type="ORF">LPLAT_LOCUS10818</name>
</gene>
<dbReference type="InterPro" id="IPR011029">
    <property type="entry name" value="DEATH-like_dom_sf"/>
</dbReference>
<protein>
    <recommendedName>
        <fullName evidence="4">CARD domain-containing protein</fullName>
    </recommendedName>
</protein>
<dbReference type="InterPro" id="IPR002182">
    <property type="entry name" value="NB-ARC"/>
</dbReference>
<sequence>MEHSHQKILHQLRRNIIDDLNIDNNIIEPLTSNGILKTEDIRIIYTGASNEERAEKLLDILPRCGPNAFDVFHQSLKHHYFWLSEQIDKLLCTEIESNEEIDNYTGPFNMPPLPPLTVTREEKVTQLKTALQQLKPTEYIVLHGMKGFGKSSLTANTLKDAKLVQNLFSNQIYWIKFTCDRSTDRVTDEILIQLNTLYHNVKNLEIQADSFTPLEKDSLIRFFKYYFDQQDNRNALLILDDVSDKNIINAFDFQCKTLVLTADIDVLQGKVFKKIEMNDGFTETETLGLFAKVLDMDVNKLPIEAKRIHEECKGMPLLIAMFAAQFEEFKCDMRIQPNRWRYYLQSLRKKDAKNKVIREFFEKQETIFDMCIQQLKPDLKKHYKSLAIFNEDVNITQKTLAILWEEDIYHVDELMLDLCQKSLAAKKWNEDLKMYIYGVHDLLLCHLKRKLSKDELTQMHKSVIEKYREHCNNDFSKLPDDNYIYSYIGYHLEKATLFEEFPKLYLDFDFIQAKIMHSGLRDLLLDLNKYRKHIIYLNNEAHVSDIETFLQEQASIILEQRRKKCLDIIQIAMNHPYQDYVTQTAKQLAMRKGNYLYLSHTKTVEHVNVSLIHEISTDICTSSFTDDSNLILIGNTSGKIILWNCESMQQKVFNGHDEEYSIKKLILSTNGDCFLSLSSAGIIKLFALRLSDALETSDHSHIHMESPRQKQSSWTNMFTNNNLDDSVVEFSIKNEMILDMAFGYDDQYIAACTNKTIQMWNRKGELVFTTTEGSKLGIITKIAFTAQASLLHVIESNESKMAFTAYSNCSDDYTNYRYHSCYNLQLNNENVIFFHHIPRRNDSLMIVTEKQAICVKLWWDGNNLDRYCKQRKVFIENSSVTYVCATITYDGEYMITADSAGFINVWQTSVGYPIIAIYKSRVTSLDTYCLEEEGCHIICGNGNRLFYKWKFPTLESNKMLRKCLFDAMIKPYDETDNYIIVKESHLKNMIVSHGEETIELESKEKILRLQLSPDGKEVVYITEKNNLMLYDITTRKLNLISKLEKPNIFLKIINICNSNVIVCECNSNLMMWQHTKRILGTDIVLGHIIDIHKLNNDYVTIITHNGIITISFTILTILYTDIISWHIISQVLFDPPSYVLFCCLSKSYLAILNESCQLVLYCFYENRTVLPACMQINEKSYFIYTFAWKATCCDISQNEQYIAVGIERGQIFIFDIQKEREIIQLSFHKDPITQLFWAPTAVDVPILLSVTNNELAWWNIALAKNDVKRSRMGIKHSTSTPSFGLNTFSMNRISNSRSVDANVSDLQNNDVSNAGNTVNCVTNAVSKYWTNKTGRDPEIPELLAVVELPPHPNAKLYVSTDFTKFVTVDMYGSINTFKLIDYNISKICTL</sequence>
<dbReference type="InterPro" id="IPR048975">
    <property type="entry name" value="WHD_APAF1"/>
</dbReference>
<evidence type="ECO:0000256" key="3">
    <source>
        <dbReference type="ARBA" id="ARBA00022737"/>
    </source>
</evidence>
<organism evidence="5 6">
    <name type="scientific">Lasius platythorax</name>
    <dbReference type="NCBI Taxonomy" id="488582"/>
    <lineage>
        <taxon>Eukaryota</taxon>
        <taxon>Metazoa</taxon>
        <taxon>Ecdysozoa</taxon>
        <taxon>Arthropoda</taxon>
        <taxon>Hexapoda</taxon>
        <taxon>Insecta</taxon>
        <taxon>Pterygota</taxon>
        <taxon>Neoptera</taxon>
        <taxon>Endopterygota</taxon>
        <taxon>Hymenoptera</taxon>
        <taxon>Apocrita</taxon>
        <taxon>Aculeata</taxon>
        <taxon>Formicoidea</taxon>
        <taxon>Formicidae</taxon>
        <taxon>Formicinae</taxon>
        <taxon>Lasius</taxon>
        <taxon>Lasius</taxon>
    </lineage>
</organism>
<dbReference type="Pfam" id="PF21296">
    <property type="entry name" value="WHD_APAF1"/>
    <property type="match status" value="1"/>
</dbReference>
<dbReference type="CDD" id="cd01671">
    <property type="entry name" value="CARD"/>
    <property type="match status" value="1"/>
</dbReference>
<dbReference type="Pfam" id="PF00400">
    <property type="entry name" value="WD40"/>
    <property type="match status" value="1"/>
</dbReference>
<dbReference type="InterPro" id="IPR027417">
    <property type="entry name" value="P-loop_NTPase"/>
</dbReference>
<dbReference type="InterPro" id="IPR001680">
    <property type="entry name" value="WD40_rpt"/>
</dbReference>